<feature type="domain" description="ABC transporter" evidence="9">
    <location>
        <begin position="2"/>
        <end position="242"/>
    </location>
</feature>
<evidence type="ECO:0000256" key="7">
    <source>
        <dbReference type="ARBA" id="ARBA00022967"/>
    </source>
</evidence>
<feature type="domain" description="ABC transporter" evidence="9">
    <location>
        <begin position="245"/>
        <end position="496"/>
    </location>
</feature>
<evidence type="ECO:0000259" key="9">
    <source>
        <dbReference type="PROSITE" id="PS50893"/>
    </source>
</evidence>
<dbReference type="AlphaFoldDB" id="A0A542YH81"/>
<keyword evidence="8" id="KW-0472">Membrane</keyword>
<dbReference type="PROSITE" id="PS00211">
    <property type="entry name" value="ABC_TRANSPORTER_1"/>
    <property type="match status" value="1"/>
</dbReference>
<dbReference type="Proteomes" id="UP000317998">
    <property type="component" value="Unassembled WGS sequence"/>
</dbReference>
<dbReference type="SMART" id="SM00382">
    <property type="entry name" value="AAA"/>
    <property type="match status" value="2"/>
</dbReference>
<evidence type="ECO:0000256" key="2">
    <source>
        <dbReference type="ARBA" id="ARBA00022475"/>
    </source>
</evidence>
<dbReference type="Gene3D" id="3.40.50.300">
    <property type="entry name" value="P-loop containing nucleotide triphosphate hydrolases"/>
    <property type="match status" value="2"/>
</dbReference>
<evidence type="ECO:0000313" key="11">
    <source>
        <dbReference type="Proteomes" id="UP000317998"/>
    </source>
</evidence>
<dbReference type="GO" id="GO:0016887">
    <property type="term" value="F:ATP hydrolysis activity"/>
    <property type="evidence" value="ECO:0007669"/>
    <property type="project" value="InterPro"/>
</dbReference>
<evidence type="ECO:0000256" key="5">
    <source>
        <dbReference type="ARBA" id="ARBA00022741"/>
    </source>
</evidence>
<keyword evidence="6 10" id="KW-0067">ATP-binding</keyword>
<gene>
    <name evidence="10" type="ORF">FB562_0519</name>
</gene>
<sequence length="499" mass="53482">MLRVTRLSKTYSTTVVNSVDWQLEAGRVHALLGGNGSGKSTLLKMIAGVVPADPGGEIELLGQRYDSEKYGPHASRALRFVHQDLALVDDLSIADNFGLAREFPRSRLGRIDDRALVTHVASELAKRGLDLDPRLPVASLRSADRTLVAIARALDGIGDGPTTLVLDEPTASLPIDEVVRLFDSIRALRDGGHSVVFVSHRLSEVAEIADDVTILRDGRVVGRGPIAEFSESRIVELIAGHVRGERTTHLGHARNDGHAALVATDILAGPLKGVDITVRSGEIVGLAGLVGSGRSSLLRAIFGDLDGAGAIAVDGVPTSIRSTGDAVRARIALVPEDRQRDAAFLDRPVWENLSAAVLTRYRRWGRLSARQERSDAPAIMHEYRVRAPSPAISLAALSGGNQQKVIVARWMSADPRVLLLDEPTQGVDAVARDEIHELVRAAARRGTAVVVVSSDLDELEELSDRVLVLVDGRIARELTGSDVNRGLITTAMHETGVPS</sequence>
<comment type="caution">
    <text evidence="10">The sequence shown here is derived from an EMBL/GenBank/DDBJ whole genome shotgun (WGS) entry which is preliminary data.</text>
</comment>
<dbReference type="CDD" id="cd03215">
    <property type="entry name" value="ABC_Carb_Monos_II"/>
    <property type="match status" value="1"/>
</dbReference>
<dbReference type="PANTHER" id="PTHR43790:SF3">
    <property type="entry name" value="D-ALLOSE IMPORT ATP-BINDING PROTEIN ALSA-RELATED"/>
    <property type="match status" value="1"/>
</dbReference>
<keyword evidence="11" id="KW-1185">Reference proteome</keyword>
<keyword evidence="2" id="KW-1003">Cell membrane</keyword>
<evidence type="ECO:0000256" key="1">
    <source>
        <dbReference type="ARBA" id="ARBA00022448"/>
    </source>
</evidence>
<keyword evidence="3" id="KW-0762">Sugar transport</keyword>
<dbReference type="InterPro" id="IPR003593">
    <property type="entry name" value="AAA+_ATPase"/>
</dbReference>
<dbReference type="InterPro" id="IPR050107">
    <property type="entry name" value="ABC_carbohydrate_import_ATPase"/>
</dbReference>
<accession>A0A542YH81</accession>
<organism evidence="10 11">
    <name type="scientific">Homoserinimonas aerilata</name>
    <dbReference type="NCBI Taxonomy" id="1162970"/>
    <lineage>
        <taxon>Bacteria</taxon>
        <taxon>Bacillati</taxon>
        <taxon>Actinomycetota</taxon>
        <taxon>Actinomycetes</taxon>
        <taxon>Micrococcales</taxon>
        <taxon>Microbacteriaceae</taxon>
        <taxon>Homoserinimonas</taxon>
    </lineage>
</organism>
<dbReference type="CDD" id="cd03216">
    <property type="entry name" value="ABC_Carb_Monos_I"/>
    <property type="match status" value="1"/>
</dbReference>
<dbReference type="Pfam" id="PF00005">
    <property type="entry name" value="ABC_tran"/>
    <property type="match status" value="2"/>
</dbReference>
<keyword evidence="5" id="KW-0547">Nucleotide-binding</keyword>
<reference evidence="10 11" key="1">
    <citation type="submission" date="2019-06" db="EMBL/GenBank/DDBJ databases">
        <title>Sequencing the genomes of 1000 actinobacteria strains.</title>
        <authorList>
            <person name="Klenk H.-P."/>
        </authorList>
    </citation>
    <scope>NUCLEOTIDE SEQUENCE [LARGE SCALE GENOMIC DNA]</scope>
    <source>
        <strain evidence="10 11">DSM 26477</strain>
    </source>
</reference>
<dbReference type="InterPro" id="IPR027417">
    <property type="entry name" value="P-loop_NTPase"/>
</dbReference>
<dbReference type="SUPFAM" id="SSF52540">
    <property type="entry name" value="P-loop containing nucleoside triphosphate hydrolases"/>
    <property type="match status" value="2"/>
</dbReference>
<keyword evidence="4" id="KW-0677">Repeat</keyword>
<dbReference type="PROSITE" id="PS50893">
    <property type="entry name" value="ABC_TRANSPORTER_2"/>
    <property type="match status" value="2"/>
</dbReference>
<dbReference type="PANTHER" id="PTHR43790">
    <property type="entry name" value="CARBOHYDRATE TRANSPORT ATP-BINDING PROTEIN MG119-RELATED"/>
    <property type="match status" value="1"/>
</dbReference>
<keyword evidence="7" id="KW-1278">Translocase</keyword>
<keyword evidence="1" id="KW-0813">Transport</keyword>
<evidence type="ECO:0000313" key="10">
    <source>
        <dbReference type="EMBL" id="TQL47459.1"/>
    </source>
</evidence>
<evidence type="ECO:0000256" key="8">
    <source>
        <dbReference type="ARBA" id="ARBA00023136"/>
    </source>
</evidence>
<protein>
    <submittedName>
        <fullName evidence="10">Monosaccharide ABC transporter ATP-binding protein (CUT2 family)</fullName>
    </submittedName>
</protein>
<proteinExistence type="predicted"/>
<dbReference type="EMBL" id="VFOM01000001">
    <property type="protein sequence ID" value="TQL47459.1"/>
    <property type="molecule type" value="Genomic_DNA"/>
</dbReference>
<dbReference type="GO" id="GO:0005524">
    <property type="term" value="F:ATP binding"/>
    <property type="evidence" value="ECO:0007669"/>
    <property type="project" value="UniProtKB-KW"/>
</dbReference>
<evidence type="ECO:0000256" key="3">
    <source>
        <dbReference type="ARBA" id="ARBA00022597"/>
    </source>
</evidence>
<evidence type="ECO:0000256" key="4">
    <source>
        <dbReference type="ARBA" id="ARBA00022737"/>
    </source>
</evidence>
<dbReference type="InterPro" id="IPR003439">
    <property type="entry name" value="ABC_transporter-like_ATP-bd"/>
</dbReference>
<evidence type="ECO:0000256" key="6">
    <source>
        <dbReference type="ARBA" id="ARBA00022840"/>
    </source>
</evidence>
<dbReference type="InterPro" id="IPR017871">
    <property type="entry name" value="ABC_transporter-like_CS"/>
</dbReference>
<name>A0A542YH81_9MICO</name>